<evidence type="ECO:0000313" key="2">
    <source>
        <dbReference type="EMBL" id="STX39942.1"/>
    </source>
</evidence>
<feature type="transmembrane region" description="Helical" evidence="1">
    <location>
        <begin position="100"/>
        <end position="117"/>
    </location>
</feature>
<feature type="transmembrane region" description="Helical" evidence="1">
    <location>
        <begin position="39"/>
        <end position="61"/>
    </location>
</feature>
<evidence type="ECO:0008006" key="4">
    <source>
        <dbReference type="Google" id="ProtNLM"/>
    </source>
</evidence>
<evidence type="ECO:0000313" key="3">
    <source>
        <dbReference type="Proteomes" id="UP000254033"/>
    </source>
</evidence>
<dbReference type="RefSeq" id="WP_115176264.1">
    <property type="nucleotide sequence ID" value="NZ_UGNY01000001.1"/>
</dbReference>
<name>A0A378IYH1_9GAMM</name>
<evidence type="ECO:0000256" key="1">
    <source>
        <dbReference type="SAM" id="Phobius"/>
    </source>
</evidence>
<dbReference type="EMBL" id="UGNY01000001">
    <property type="protein sequence ID" value="STX39942.1"/>
    <property type="molecule type" value="Genomic_DNA"/>
</dbReference>
<organism evidence="2 3">
    <name type="scientific">Legionella feeleii</name>
    <dbReference type="NCBI Taxonomy" id="453"/>
    <lineage>
        <taxon>Bacteria</taxon>
        <taxon>Pseudomonadati</taxon>
        <taxon>Pseudomonadota</taxon>
        <taxon>Gammaproteobacteria</taxon>
        <taxon>Legionellales</taxon>
        <taxon>Legionellaceae</taxon>
        <taxon>Legionella</taxon>
    </lineage>
</organism>
<dbReference type="SUPFAM" id="SSF103481">
    <property type="entry name" value="Multidrug resistance efflux transporter EmrE"/>
    <property type="match status" value="1"/>
</dbReference>
<keyword evidence="1" id="KW-1133">Transmembrane helix</keyword>
<keyword evidence="1" id="KW-0812">Transmembrane</keyword>
<protein>
    <recommendedName>
        <fullName evidence="4">EamA domain-containing protein</fullName>
    </recommendedName>
</protein>
<accession>A0A378IYH1</accession>
<dbReference type="Gene3D" id="1.10.3730.20">
    <property type="match status" value="1"/>
</dbReference>
<sequence length="122" mass="13729">MKTSWIIFFAGMYAALNATAALIVKKKLLTHKINQFQDFIIFLFDPKIAGAFVLILFSMFFSMKALSLSDFSFVIPITVSINFIFTILIGLFFFNDELTSASYLGIILIFIGISLLAKSYGR</sequence>
<reference evidence="2 3" key="1">
    <citation type="submission" date="2018-06" db="EMBL/GenBank/DDBJ databases">
        <authorList>
            <consortium name="Pathogen Informatics"/>
            <person name="Doyle S."/>
        </authorList>
    </citation>
    <scope>NUCLEOTIDE SEQUENCE [LARGE SCALE GENOMIC DNA]</scope>
    <source>
        <strain evidence="2 3">NCTC11978</strain>
    </source>
</reference>
<dbReference type="AlphaFoldDB" id="A0A378IYH1"/>
<proteinExistence type="predicted"/>
<feature type="transmembrane region" description="Helical" evidence="1">
    <location>
        <begin position="73"/>
        <end position="94"/>
    </location>
</feature>
<dbReference type="Proteomes" id="UP000254033">
    <property type="component" value="Unassembled WGS sequence"/>
</dbReference>
<keyword evidence="1" id="KW-0472">Membrane</keyword>
<gene>
    <name evidence="2" type="ORF">NCTC11978_03148</name>
</gene>
<dbReference type="InterPro" id="IPR037185">
    <property type="entry name" value="EmrE-like"/>
</dbReference>